<dbReference type="EMBL" id="CAKMRJ010001112">
    <property type="protein sequence ID" value="CAH1422964.1"/>
    <property type="molecule type" value="Genomic_DNA"/>
</dbReference>
<evidence type="ECO:0000313" key="2">
    <source>
        <dbReference type="Proteomes" id="UP001157418"/>
    </source>
</evidence>
<comment type="caution">
    <text evidence="1">The sequence shown here is derived from an EMBL/GenBank/DDBJ whole genome shotgun (WGS) entry which is preliminary data.</text>
</comment>
<proteinExistence type="predicted"/>
<evidence type="ECO:0000313" key="1">
    <source>
        <dbReference type="EMBL" id="CAH1422964.1"/>
    </source>
</evidence>
<name>A0AAU9M538_9ASTR</name>
<gene>
    <name evidence="1" type="ORF">LVIROSA_LOCUS10263</name>
</gene>
<organism evidence="1 2">
    <name type="scientific">Lactuca virosa</name>
    <dbReference type="NCBI Taxonomy" id="75947"/>
    <lineage>
        <taxon>Eukaryota</taxon>
        <taxon>Viridiplantae</taxon>
        <taxon>Streptophyta</taxon>
        <taxon>Embryophyta</taxon>
        <taxon>Tracheophyta</taxon>
        <taxon>Spermatophyta</taxon>
        <taxon>Magnoliopsida</taxon>
        <taxon>eudicotyledons</taxon>
        <taxon>Gunneridae</taxon>
        <taxon>Pentapetalae</taxon>
        <taxon>asterids</taxon>
        <taxon>campanulids</taxon>
        <taxon>Asterales</taxon>
        <taxon>Asteraceae</taxon>
        <taxon>Cichorioideae</taxon>
        <taxon>Cichorieae</taxon>
        <taxon>Lactucinae</taxon>
        <taxon>Lactuca</taxon>
    </lineage>
</organism>
<dbReference type="AlphaFoldDB" id="A0AAU9M538"/>
<sequence>MVDELTTEEGGGFRIEVGSMGYYRHGCNLPVFYPQSLLLTQRLLFDLDLFQRASAASEFSIWSKKAK</sequence>
<evidence type="ECO:0008006" key="3">
    <source>
        <dbReference type="Google" id="ProtNLM"/>
    </source>
</evidence>
<keyword evidence="2" id="KW-1185">Reference proteome</keyword>
<accession>A0AAU9M538</accession>
<protein>
    <recommendedName>
        <fullName evidence="3">Peptidylprolyl isomerase</fullName>
    </recommendedName>
</protein>
<reference evidence="1 2" key="1">
    <citation type="submission" date="2022-01" db="EMBL/GenBank/DDBJ databases">
        <authorList>
            <person name="Xiong W."/>
            <person name="Schranz E."/>
        </authorList>
    </citation>
    <scope>NUCLEOTIDE SEQUENCE [LARGE SCALE GENOMIC DNA]</scope>
</reference>
<dbReference type="Proteomes" id="UP001157418">
    <property type="component" value="Unassembled WGS sequence"/>
</dbReference>